<proteinExistence type="predicted"/>
<dbReference type="AlphaFoldDB" id="A0A2G4YVN4"/>
<keyword evidence="2" id="KW-1185">Reference proteome</keyword>
<protein>
    <submittedName>
        <fullName evidence="1">Uncharacterized protein</fullName>
    </submittedName>
</protein>
<dbReference type="Proteomes" id="UP000229730">
    <property type="component" value="Unassembled WGS sequence"/>
</dbReference>
<dbReference type="InParanoid" id="A0A2G4YVN4"/>
<gene>
    <name evidence="1" type="ORF">CRD36_00430</name>
</gene>
<evidence type="ECO:0000313" key="1">
    <source>
        <dbReference type="EMBL" id="PHZ86391.1"/>
    </source>
</evidence>
<evidence type="ECO:0000313" key="2">
    <source>
        <dbReference type="Proteomes" id="UP000229730"/>
    </source>
</evidence>
<accession>A0A2G4YVN4</accession>
<dbReference type="RefSeq" id="WP_099470768.1">
    <property type="nucleotide sequence ID" value="NZ_CP041025.1"/>
</dbReference>
<organism evidence="1 2">
    <name type="scientific">Paremcibacter congregatus</name>
    <dbReference type="NCBI Taxonomy" id="2043170"/>
    <lineage>
        <taxon>Bacteria</taxon>
        <taxon>Pseudomonadati</taxon>
        <taxon>Pseudomonadota</taxon>
        <taxon>Alphaproteobacteria</taxon>
        <taxon>Emcibacterales</taxon>
        <taxon>Emcibacteraceae</taxon>
        <taxon>Paremcibacter</taxon>
    </lineage>
</organism>
<reference evidence="1 2" key="1">
    <citation type="submission" date="2017-10" db="EMBL/GenBank/DDBJ databases">
        <title>Frigbacter circumglobatus gen. nov. sp. nov., isolated from sediment cultured in situ.</title>
        <authorList>
            <person name="Zhao Z."/>
        </authorList>
    </citation>
    <scope>NUCLEOTIDE SEQUENCE [LARGE SCALE GENOMIC DNA]</scope>
    <source>
        <strain evidence="1 2">ZYL</strain>
    </source>
</reference>
<sequence>MVRAAETAANNPTAQKIAAGAVAFGLAAPVAMQVGGAALTNPATATEIVTAVGEAAMGDAAGTGLGFTVATVGAKSAAGISMESALTMAGDFLDEGVETVSIAGKTGLQFIQKTINQAGEAITKRVGFDLNPASAHVQKLGPHLNLQTQVNGKIINTGELADPHIPIDPATIRKGDY</sequence>
<name>A0A2G4YVN4_9PROT</name>
<comment type="caution">
    <text evidence="1">The sequence shown here is derived from an EMBL/GenBank/DDBJ whole genome shotgun (WGS) entry which is preliminary data.</text>
</comment>
<dbReference type="EMBL" id="PDEM01000007">
    <property type="protein sequence ID" value="PHZ86391.1"/>
    <property type="molecule type" value="Genomic_DNA"/>
</dbReference>
<dbReference type="OrthoDB" id="291011at2"/>